<organism evidence="1 2">
    <name type="scientific">Actinomadura miaoliensis</name>
    <dbReference type="NCBI Taxonomy" id="430685"/>
    <lineage>
        <taxon>Bacteria</taxon>
        <taxon>Bacillati</taxon>
        <taxon>Actinomycetota</taxon>
        <taxon>Actinomycetes</taxon>
        <taxon>Streptosporangiales</taxon>
        <taxon>Thermomonosporaceae</taxon>
        <taxon>Actinomadura</taxon>
    </lineage>
</organism>
<dbReference type="Gene3D" id="3.30.1870.10">
    <property type="entry name" value="EreA-like, domain 2"/>
    <property type="match status" value="1"/>
</dbReference>
<dbReference type="PANTHER" id="PTHR31299">
    <property type="entry name" value="ESTERASE, PUTATIVE (AFU_ORTHOLOGUE AFUA_1G05850)-RELATED"/>
    <property type="match status" value="1"/>
</dbReference>
<evidence type="ECO:0000313" key="1">
    <source>
        <dbReference type="EMBL" id="GAA4105256.1"/>
    </source>
</evidence>
<dbReference type="EMBL" id="BAAAZG010000081">
    <property type="protein sequence ID" value="GAA4105256.1"/>
    <property type="molecule type" value="Genomic_DNA"/>
</dbReference>
<dbReference type="InterPro" id="IPR007815">
    <property type="entry name" value="Emycin_Estase"/>
</dbReference>
<name>A0ABP7X5Q3_9ACTN</name>
<dbReference type="Pfam" id="PF05139">
    <property type="entry name" value="Erythro_esteras"/>
    <property type="match status" value="1"/>
</dbReference>
<gene>
    <name evidence="1" type="ORF">GCM10022214_85240</name>
</gene>
<reference evidence="2" key="1">
    <citation type="journal article" date="2019" name="Int. J. Syst. Evol. Microbiol.">
        <title>The Global Catalogue of Microorganisms (GCM) 10K type strain sequencing project: providing services to taxonomists for standard genome sequencing and annotation.</title>
        <authorList>
            <consortium name="The Broad Institute Genomics Platform"/>
            <consortium name="The Broad Institute Genome Sequencing Center for Infectious Disease"/>
            <person name="Wu L."/>
            <person name="Ma J."/>
        </authorList>
    </citation>
    <scope>NUCLEOTIDE SEQUENCE [LARGE SCALE GENOMIC DNA]</scope>
    <source>
        <strain evidence="2">JCM 16702</strain>
    </source>
</reference>
<dbReference type="Proteomes" id="UP001500683">
    <property type="component" value="Unassembled WGS sequence"/>
</dbReference>
<dbReference type="PIRSF" id="PIRSF036794">
    <property type="entry name" value="UCP_erythr_ester"/>
    <property type="match status" value="1"/>
</dbReference>
<sequence>MDINDRATVLRWIDENARPLAAHDPDAPPADLEPLRDVARDATVVAMGTATRGAHEVFVLLHRALRFLVGEMGFRTLAIEEDWTQSVRIDEWLRTGTGDPRELLGESWLPWQTREMLDTLLWLRAYNERHPDDPVRLLGVDITATRALAYDTVTEYVRRTAPDRLAELRDLYAPLRPADDGNIDEHVGRYRRTADKRPLIERAERAHLLVDGLDGGEGHALAVRHAAAIVDFHVFHSFSHPITDSLAHVERRMADNLVWWHEHTGTKIVHWGGLAHTAVGDPIGNHGASRRNTGAHLRDRFGDGYVSVAVTIDHGAVHGGVPVPSPPETFADAPLGAAAPAHYLLDLRSPAPEAVRTWLETPGKVRTIGPAYRPESDADHHSAGAVLRAWFDAVIHSQEVTPVHALPVGARAVTRARW</sequence>
<dbReference type="SUPFAM" id="SSF159501">
    <property type="entry name" value="EreA/ChaN-like"/>
    <property type="match status" value="1"/>
</dbReference>
<dbReference type="PANTHER" id="PTHR31299:SF0">
    <property type="entry name" value="ESTERASE, PUTATIVE (AFU_ORTHOLOGUE AFUA_1G05850)-RELATED"/>
    <property type="match status" value="1"/>
</dbReference>
<proteinExistence type="predicted"/>
<dbReference type="Gene3D" id="1.20.1440.30">
    <property type="entry name" value="Biosynthetic Protein domain"/>
    <property type="match status" value="1"/>
</dbReference>
<comment type="caution">
    <text evidence="1">The sequence shown here is derived from an EMBL/GenBank/DDBJ whole genome shotgun (WGS) entry which is preliminary data.</text>
</comment>
<protein>
    <submittedName>
        <fullName evidence="1">Erythromycin esterase family protein</fullName>
    </submittedName>
</protein>
<dbReference type="CDD" id="cd14728">
    <property type="entry name" value="Ere-like"/>
    <property type="match status" value="1"/>
</dbReference>
<dbReference type="RefSeq" id="WP_344959064.1">
    <property type="nucleotide sequence ID" value="NZ_BAAAZG010000081.1"/>
</dbReference>
<dbReference type="InterPro" id="IPR052036">
    <property type="entry name" value="Hydrolase/PRTase-associated"/>
</dbReference>
<dbReference type="InterPro" id="IPR014622">
    <property type="entry name" value="UCP036794_erythomycin"/>
</dbReference>
<evidence type="ECO:0000313" key="2">
    <source>
        <dbReference type="Proteomes" id="UP001500683"/>
    </source>
</evidence>
<keyword evidence="2" id="KW-1185">Reference proteome</keyword>
<accession>A0ABP7X5Q3</accession>
<dbReference type="Gene3D" id="3.40.1660.10">
    <property type="entry name" value="EreA-like (biosynthetic domain)"/>
    <property type="match status" value="1"/>
</dbReference>